<keyword evidence="3 8" id="KW-0812">Transmembrane</keyword>
<sequence length="225" mass="25314">MIRSLTYLLSLAILAQHVLATSLTYWVNQGAHECFYTWVPEPGRKVAFYFAVSAGGYGAAASSVCKRAGDFDIDFTVTDPTTRILFNGQKKRQGDYIFTGKTQGEYSFCFDNTQVSSGQKLIDFDITVENEEHRASMPVSHPLGAEQASAMDESIFHMNTGISHVLRAQKYFRTRENRNFSTVKSTENRVFWFSFFESATIVAMAAVQIYVVKAFFNNRRGGGRI</sequence>
<keyword evidence="13" id="KW-1185">Reference proteome</keyword>
<protein>
    <submittedName>
        <fullName evidence="12">Emp24/gp25L/p24 family/GOLD-domain-containing protein</fullName>
    </submittedName>
</protein>
<gene>
    <name evidence="12" type="ORF">SYNPS1DRAFT_33455</name>
</gene>
<feature type="signal peptide" evidence="10">
    <location>
        <begin position="1"/>
        <end position="20"/>
    </location>
</feature>
<evidence type="ECO:0000256" key="8">
    <source>
        <dbReference type="RuleBase" id="RU003827"/>
    </source>
</evidence>
<evidence type="ECO:0000256" key="6">
    <source>
        <dbReference type="ARBA" id="ARBA00023136"/>
    </source>
</evidence>
<comment type="subcellular location">
    <subcellularLocation>
        <location evidence="7">Endomembrane system</location>
        <topology evidence="7">Single-pass membrane protein</topology>
    </subcellularLocation>
    <subcellularLocation>
        <location evidence="1 8">Membrane</location>
        <topology evidence="1 8">Single-pass type I membrane protein</topology>
    </subcellularLocation>
</comment>
<comment type="similarity">
    <text evidence="2 8">Belongs to the EMP24/GP25L family.</text>
</comment>
<dbReference type="SMART" id="SM01190">
    <property type="entry name" value="EMP24_GP25L"/>
    <property type="match status" value="1"/>
</dbReference>
<evidence type="ECO:0000259" key="11">
    <source>
        <dbReference type="PROSITE" id="PS50866"/>
    </source>
</evidence>
<keyword evidence="4 10" id="KW-0732">Signal</keyword>
<feature type="transmembrane region" description="Helical" evidence="9">
    <location>
        <begin position="190"/>
        <end position="216"/>
    </location>
</feature>
<dbReference type="OrthoDB" id="1929172at2759"/>
<evidence type="ECO:0000256" key="7">
    <source>
        <dbReference type="ARBA" id="ARBA00037847"/>
    </source>
</evidence>
<evidence type="ECO:0000256" key="4">
    <source>
        <dbReference type="ARBA" id="ARBA00022729"/>
    </source>
</evidence>
<evidence type="ECO:0000256" key="5">
    <source>
        <dbReference type="ARBA" id="ARBA00022989"/>
    </source>
</evidence>
<dbReference type="AlphaFoldDB" id="A0A4P9YU31"/>
<dbReference type="GO" id="GO:0012505">
    <property type="term" value="C:endomembrane system"/>
    <property type="evidence" value="ECO:0007669"/>
    <property type="project" value="UniProtKB-SubCell"/>
</dbReference>
<dbReference type="Pfam" id="PF01105">
    <property type="entry name" value="EMP24_GP25L"/>
    <property type="match status" value="1"/>
</dbReference>
<feature type="chain" id="PRO_5020562513" evidence="10">
    <location>
        <begin position="21"/>
        <end position="225"/>
    </location>
</feature>
<evidence type="ECO:0000256" key="2">
    <source>
        <dbReference type="ARBA" id="ARBA00007104"/>
    </source>
</evidence>
<accession>A0A4P9YU31</accession>
<feature type="domain" description="GOLD" evidence="11">
    <location>
        <begin position="32"/>
        <end position="128"/>
    </location>
</feature>
<dbReference type="InterPro" id="IPR009038">
    <property type="entry name" value="GOLD_dom"/>
</dbReference>
<dbReference type="PROSITE" id="PS50866">
    <property type="entry name" value="GOLD"/>
    <property type="match status" value="1"/>
</dbReference>
<dbReference type="GO" id="GO:0016020">
    <property type="term" value="C:membrane"/>
    <property type="evidence" value="ECO:0007669"/>
    <property type="project" value="UniProtKB-SubCell"/>
</dbReference>
<evidence type="ECO:0000313" key="13">
    <source>
        <dbReference type="Proteomes" id="UP000278143"/>
    </source>
</evidence>
<dbReference type="PANTHER" id="PTHR22811">
    <property type="entry name" value="TRANSMEMBRANE EMP24 DOMAIN-CONTAINING PROTEIN"/>
    <property type="match status" value="1"/>
</dbReference>
<evidence type="ECO:0000256" key="1">
    <source>
        <dbReference type="ARBA" id="ARBA00004479"/>
    </source>
</evidence>
<evidence type="ECO:0000256" key="9">
    <source>
        <dbReference type="SAM" id="Phobius"/>
    </source>
</evidence>
<keyword evidence="6 9" id="KW-0472">Membrane</keyword>
<dbReference type="EMBL" id="KZ991161">
    <property type="protein sequence ID" value="RKP23258.1"/>
    <property type="molecule type" value="Genomic_DNA"/>
</dbReference>
<dbReference type="InterPro" id="IPR036598">
    <property type="entry name" value="GOLD_dom_sf"/>
</dbReference>
<reference evidence="13" key="1">
    <citation type="journal article" date="2018" name="Nat. Microbiol.">
        <title>Leveraging single-cell genomics to expand the fungal tree of life.</title>
        <authorList>
            <person name="Ahrendt S.R."/>
            <person name="Quandt C.A."/>
            <person name="Ciobanu D."/>
            <person name="Clum A."/>
            <person name="Salamov A."/>
            <person name="Andreopoulos B."/>
            <person name="Cheng J.F."/>
            <person name="Woyke T."/>
            <person name="Pelin A."/>
            <person name="Henrissat B."/>
            <person name="Reynolds N.K."/>
            <person name="Benny G.L."/>
            <person name="Smith M.E."/>
            <person name="James T.Y."/>
            <person name="Grigoriev I.V."/>
        </authorList>
    </citation>
    <scope>NUCLEOTIDE SEQUENCE [LARGE SCALE GENOMIC DNA]</scope>
    <source>
        <strain evidence="13">Benny S71-1</strain>
    </source>
</reference>
<dbReference type="SUPFAM" id="SSF101576">
    <property type="entry name" value="Supernatant protein factor (SPF), C-terminal domain"/>
    <property type="match status" value="1"/>
</dbReference>
<organism evidence="12 13">
    <name type="scientific">Syncephalis pseudoplumigaleata</name>
    <dbReference type="NCBI Taxonomy" id="1712513"/>
    <lineage>
        <taxon>Eukaryota</taxon>
        <taxon>Fungi</taxon>
        <taxon>Fungi incertae sedis</taxon>
        <taxon>Zoopagomycota</taxon>
        <taxon>Zoopagomycotina</taxon>
        <taxon>Zoopagomycetes</taxon>
        <taxon>Zoopagales</taxon>
        <taxon>Piptocephalidaceae</taxon>
        <taxon>Syncephalis</taxon>
    </lineage>
</organism>
<proteinExistence type="inferred from homology"/>
<dbReference type="Proteomes" id="UP000278143">
    <property type="component" value="Unassembled WGS sequence"/>
</dbReference>
<name>A0A4P9YU31_9FUNG</name>
<evidence type="ECO:0000313" key="12">
    <source>
        <dbReference type="EMBL" id="RKP23258.1"/>
    </source>
</evidence>
<dbReference type="InterPro" id="IPR015720">
    <property type="entry name" value="Emp24-like"/>
</dbReference>
<evidence type="ECO:0000256" key="3">
    <source>
        <dbReference type="ARBA" id="ARBA00022692"/>
    </source>
</evidence>
<evidence type="ECO:0000256" key="10">
    <source>
        <dbReference type="SAM" id="SignalP"/>
    </source>
</evidence>
<keyword evidence="5 9" id="KW-1133">Transmembrane helix</keyword>